<dbReference type="PANTHER" id="PTHR47371">
    <property type="entry name" value="LIPOTEICHOIC ACID SYNTHASE"/>
    <property type="match status" value="1"/>
</dbReference>
<evidence type="ECO:0000256" key="1">
    <source>
        <dbReference type="ARBA" id="ARBA00004651"/>
    </source>
</evidence>
<comment type="pathway">
    <text evidence="2">Cell wall biogenesis; lipoteichoic acid biosynthesis.</text>
</comment>
<dbReference type="GO" id="GO:0005886">
    <property type="term" value="C:plasma membrane"/>
    <property type="evidence" value="ECO:0007669"/>
    <property type="project" value="UniProtKB-SubCell"/>
</dbReference>
<evidence type="ECO:0000256" key="5">
    <source>
        <dbReference type="ARBA" id="ARBA00022692"/>
    </source>
</evidence>
<comment type="similarity">
    <text evidence="3">Belongs to the LTA synthase family.</text>
</comment>
<dbReference type="CDD" id="cd16015">
    <property type="entry name" value="LTA_synthase"/>
    <property type="match status" value="1"/>
</dbReference>
<dbReference type="RefSeq" id="WP_105106124.1">
    <property type="nucleotide sequence ID" value="NZ_CP030010.1"/>
</dbReference>
<name>A0A3Q8BIW3_STRSU</name>
<proteinExistence type="inferred from homology"/>
<dbReference type="InterPro" id="IPR000917">
    <property type="entry name" value="Sulfatase_N"/>
</dbReference>
<keyword evidence="8" id="KW-0479">Metal-binding</keyword>
<evidence type="ECO:0000256" key="3">
    <source>
        <dbReference type="ARBA" id="ARBA00009983"/>
    </source>
</evidence>
<evidence type="ECO:0000313" key="9">
    <source>
        <dbReference type="EMBL" id="ASW49405.2"/>
    </source>
</evidence>
<keyword evidence="7" id="KW-0472">Membrane</keyword>
<evidence type="ECO:0000256" key="4">
    <source>
        <dbReference type="ARBA" id="ARBA00022475"/>
    </source>
</evidence>
<comment type="subcellular location">
    <subcellularLocation>
        <location evidence="1">Cell membrane</location>
        <topology evidence="1">Multi-pass membrane protein</topology>
    </subcellularLocation>
</comment>
<dbReference type="InterPro" id="IPR012160">
    <property type="entry name" value="LtaS-like"/>
</dbReference>
<dbReference type="SUPFAM" id="SSF53649">
    <property type="entry name" value="Alkaline phosphatase-like"/>
    <property type="match status" value="1"/>
</dbReference>
<dbReference type="PIRSF" id="PIRSF005091">
    <property type="entry name" value="Mmb_sulf_HI1246"/>
    <property type="match status" value="1"/>
</dbReference>
<evidence type="ECO:0000256" key="6">
    <source>
        <dbReference type="ARBA" id="ARBA00022989"/>
    </source>
</evidence>
<dbReference type="AlphaFoldDB" id="A0A3Q8BIW3"/>
<evidence type="ECO:0000256" key="2">
    <source>
        <dbReference type="ARBA" id="ARBA00004936"/>
    </source>
</evidence>
<dbReference type="InterPro" id="IPR050448">
    <property type="entry name" value="OpgB/LTA_synthase_biosynth"/>
</dbReference>
<dbReference type="Gene3D" id="3.30.1120.170">
    <property type="match status" value="1"/>
</dbReference>
<accession>A0A3Q8BIW3</accession>
<dbReference type="PANTHER" id="PTHR47371:SF3">
    <property type="entry name" value="PHOSPHOGLYCEROL TRANSFERASE I"/>
    <property type="match status" value="1"/>
</dbReference>
<dbReference type="InterPro" id="IPR017850">
    <property type="entry name" value="Alkaline_phosphatase_core_sf"/>
</dbReference>
<dbReference type="Pfam" id="PF00884">
    <property type="entry name" value="Sulfatase"/>
    <property type="match status" value="1"/>
</dbReference>
<organism evidence="9">
    <name type="scientific">Streptococcus suis</name>
    <dbReference type="NCBI Taxonomy" id="1307"/>
    <lineage>
        <taxon>Bacteria</taxon>
        <taxon>Bacillati</taxon>
        <taxon>Bacillota</taxon>
        <taxon>Bacilli</taxon>
        <taxon>Lactobacillales</taxon>
        <taxon>Streptococcaceae</taxon>
        <taxon>Streptococcus</taxon>
    </lineage>
</organism>
<reference evidence="9" key="1">
    <citation type="journal article" date="2021" name="Front. Microbiol.">
        <title>Comparative Virulence and Genomic Analysis of Streptococcus suis Isolates.</title>
        <authorList>
            <person name="Nicholson T.L."/>
            <person name="Waack U."/>
            <person name="Anderson T.K."/>
            <person name="Bayles D.O."/>
            <person name="Zaia S.R."/>
            <person name="Goertz I."/>
            <person name="Eppinger M."/>
            <person name="Hau S.J."/>
            <person name="Brockmeier S.L."/>
            <person name="Shore S.M."/>
        </authorList>
    </citation>
    <scope>NUCLEOTIDE SEQUENCE</scope>
    <source>
        <strain evidence="9">SRD478</strain>
    </source>
</reference>
<keyword evidence="6" id="KW-1133">Transmembrane helix</keyword>
<gene>
    <name evidence="9" type="ORF">A7J08_03615</name>
</gene>
<dbReference type="Gene3D" id="3.40.720.10">
    <property type="entry name" value="Alkaline Phosphatase, subunit A"/>
    <property type="match status" value="1"/>
</dbReference>
<sequence>MFLHVKYIKEIFVKKRTLLFLSLCASALNAQLVQADMVNAPSSQVSSSQVAETGGQLSVVDEAGQIKAILSNIQGEIIGVTAQFSSETNSGITVTFSMDEQGRYVAVLDRSAFAEEDQVFSLKLTAQLTDGSFQTLSDYSFEWKKDVVSAAEKPTALDNSDATPSKIEEEATSTTTGSTVDSSLTAGTTSSTSNSLTRSSSNTIAGSSNGSTSVPSARVSTASSSVNVTQPTGTITIENRNDSQGTFDVRVTNVSSPKDIASVILPTWSQTDDLRWYEATRQSDGSYKLTVNKKDHKYRTGTYTVHLYYKDSNGGLTGAGGTTTHLSEAKPTGTITIENRNDSQGTFDVRVTNVSSPKDISSVILPTWSQTDDLRWYEATRQSDGSYKLTVNKKDHKYRTGTYTVHLYYKDSNGGLTGAGGTTTHLSEAKPTGTITIENRNDAQGTFDVRVTNISSPKDIASVILPTWSQSDDLRWYEATRQSDGSYKLTVNKKDHKYRTGTYTVHLYYKDSNGGLTGAGGTTTHLSEAKPTGTITIENRNDAQGTFDVRVTNISSPKDIASVILPTWSQSDDLRWYEATRQSDGSYKLTVNKKDHKYRTGTYTVHLYYKDSNGGLTGAGGTTTHLSEAKPTGTITIENRNDAQGTFDVRVTNVSSPKDIASVILPTWSQTDDLRWYEATRQSDGSYKLTVNKKDHKYRTGTYTVHLYYKDSNGGLTGAGGTTTHLSEAKPTGTITIENRNDAQGTFDVRVTNVSSPKDISSVLLPTWSQSDDIRWYEATRQSDGSYKLTVNKKDHKYRIGTYSVHLYYKDSSGGLTGAGGTTTHLSNPSAQRSYTVYIDPGHGGRDSGASYGGVHEKNLALSVSNKLRENLLKYGINVLMTRTGDYDVDFKTERSRMTNASNADLFISIHFNATGAGVSNATGIETYWYQYNPEYQPKINKEMHNNPTRLAESEILANKVQESLIKETGAVNRGVRRETFAVLRETAIPAILVELGFMDNPSELQVIKQDSYHTRLAKALAQGVMNWYGAVEGK</sequence>
<dbReference type="EMBL" id="CP030010">
    <property type="protein sequence ID" value="ASW49405.2"/>
    <property type="molecule type" value="Genomic_DNA"/>
</dbReference>
<keyword evidence="5" id="KW-0812">Transmembrane</keyword>
<protein>
    <submittedName>
        <fullName evidence="9">N-acetylmuramoyl-L-alanine amidase</fullName>
    </submittedName>
</protein>
<keyword evidence="4" id="KW-1003">Cell membrane</keyword>
<evidence type="ECO:0000256" key="7">
    <source>
        <dbReference type="ARBA" id="ARBA00023136"/>
    </source>
</evidence>
<evidence type="ECO:0000256" key="8">
    <source>
        <dbReference type="PIRSR" id="PIRSR005091-2"/>
    </source>
</evidence>
<dbReference type="Proteomes" id="UP000323128">
    <property type="component" value="Chromosome"/>
</dbReference>
<dbReference type="GO" id="GO:0046872">
    <property type="term" value="F:metal ion binding"/>
    <property type="evidence" value="ECO:0007669"/>
    <property type="project" value="UniProtKB-KW"/>
</dbReference>
<keyword evidence="8" id="KW-0464">Manganese</keyword>